<evidence type="ECO:0000259" key="2">
    <source>
        <dbReference type="Pfam" id="PF25531"/>
    </source>
</evidence>
<dbReference type="AlphaFoldDB" id="A0ABD1QHD6"/>
<organism evidence="3 4">
    <name type="scientific">Forsythia ovata</name>
    <dbReference type="NCBI Taxonomy" id="205694"/>
    <lineage>
        <taxon>Eukaryota</taxon>
        <taxon>Viridiplantae</taxon>
        <taxon>Streptophyta</taxon>
        <taxon>Embryophyta</taxon>
        <taxon>Tracheophyta</taxon>
        <taxon>Spermatophyta</taxon>
        <taxon>Magnoliopsida</taxon>
        <taxon>eudicotyledons</taxon>
        <taxon>Gunneridae</taxon>
        <taxon>Pentapetalae</taxon>
        <taxon>asterids</taxon>
        <taxon>lamiids</taxon>
        <taxon>Lamiales</taxon>
        <taxon>Oleaceae</taxon>
        <taxon>Forsythieae</taxon>
        <taxon>Forsythia</taxon>
    </lineage>
</organism>
<dbReference type="Pfam" id="PF25531">
    <property type="entry name" value="GYF_ATXR3"/>
    <property type="match status" value="1"/>
</dbReference>
<proteinExistence type="predicted"/>
<feature type="compositionally biased region" description="Basic and acidic residues" evidence="1">
    <location>
        <begin position="184"/>
        <end position="239"/>
    </location>
</feature>
<feature type="compositionally biased region" description="Low complexity" evidence="1">
    <location>
        <begin position="22"/>
        <end position="42"/>
    </location>
</feature>
<feature type="region of interest" description="Disordered" evidence="1">
    <location>
        <begin position="21"/>
        <end position="107"/>
    </location>
</feature>
<comment type="caution">
    <text evidence="3">The sequence shown here is derived from an EMBL/GenBank/DDBJ whole genome shotgun (WGS) entry which is preliminary data.</text>
</comment>
<dbReference type="Proteomes" id="UP001604277">
    <property type="component" value="Unassembled WGS sequence"/>
</dbReference>
<keyword evidence="4" id="KW-1185">Reference proteome</keyword>
<evidence type="ECO:0000313" key="3">
    <source>
        <dbReference type="EMBL" id="KAL2474206.1"/>
    </source>
</evidence>
<feature type="compositionally biased region" description="Polar residues" evidence="1">
    <location>
        <begin position="529"/>
        <end position="538"/>
    </location>
</feature>
<reference evidence="4" key="1">
    <citation type="submission" date="2024-07" db="EMBL/GenBank/DDBJ databases">
        <title>Two chromosome-level genome assemblies of Korean endemic species Abeliophyllum distichum and Forsythia ovata (Oleaceae).</title>
        <authorList>
            <person name="Jang H."/>
        </authorList>
    </citation>
    <scope>NUCLEOTIDE SEQUENCE [LARGE SCALE GENOMIC DNA]</scope>
</reference>
<feature type="domain" description="ATXR3 GYF" evidence="2">
    <location>
        <begin position="591"/>
        <end position="638"/>
    </location>
</feature>
<feature type="compositionally biased region" description="Polar residues" evidence="1">
    <location>
        <begin position="501"/>
        <end position="517"/>
    </location>
</feature>
<evidence type="ECO:0000256" key="1">
    <source>
        <dbReference type="SAM" id="MobiDB-lite"/>
    </source>
</evidence>
<feature type="region of interest" description="Disordered" evidence="1">
    <location>
        <begin position="501"/>
        <end position="558"/>
    </location>
</feature>
<gene>
    <name evidence="3" type="ORF">Fot_49942</name>
</gene>
<feature type="compositionally biased region" description="Basic and acidic residues" evidence="1">
    <location>
        <begin position="308"/>
        <end position="317"/>
    </location>
</feature>
<feature type="compositionally biased region" description="Polar residues" evidence="1">
    <location>
        <begin position="69"/>
        <end position="78"/>
    </location>
</feature>
<feature type="region of interest" description="Disordered" evidence="1">
    <location>
        <begin position="184"/>
        <end position="317"/>
    </location>
</feature>
<dbReference type="InterPro" id="IPR057851">
    <property type="entry name" value="ATXR3_GYF"/>
</dbReference>
<protein>
    <submittedName>
        <fullName evidence="3">Histone-lysine N-methyltransferase ATXR3</fullName>
    </submittedName>
</protein>
<sequence>MGDGGVACVPSQHVMEKFSICGGKSNGNTKLNSSSKSSLKMSQKMKGKKDRGGELGLKNISRNKEVVDSNGNGEVCSNNRDEVEEGELGTLPIENGEFVPEKPGRKHEIKGEFEKSEFVNPRWRKGGGEVDRDEWRSSKDELEKGEFVPDRWRRSEFEFRGDDYGYSKSRRYDSAKEKVWKFEHERTPPSSVKEKGWKFDREHDWTPQSRKERVWKGDREWSPSSSKEKGWKGDREREWTPPSSSKYSVGKEFNRSGHAKKSTSRYEADRNLRISSKVVDEESSFKNDLTNGKNHARDYSFGNRAKRHGNDSDSIDRKYRGEYDFYSNSKSRKLSDEGSRTTYSSEYYSGRFVERQSKNATSSSRNIPSESHLEQFLTGIIAVHDILSGPHEIGPAIRIIEIGAQPDLIGPLMIGAITMIEVGLPMIGAATMITDIEALAMWSSPHTTKVEATMARLGHQLSWSSPRLIMVGPVTTGKQIGEVDRVRSGLIIMTEKDKNQSIIQKDSGGKDSQISAKESQDKRNLDIENGSSDKTGSHASHLEEPSESPILKGKESPLENGATEELTSMEEDMDICNTPPHVSVIADAATGKWYYLDHFDVERGPSKLSDLKTLVEEGYLVSDHLIKHFDSDRWVAVEKCSFPIGYCKFFLQLFRTKLLS</sequence>
<feature type="compositionally biased region" description="Basic and acidic residues" evidence="1">
    <location>
        <begin position="264"/>
        <end position="285"/>
    </location>
</feature>
<name>A0ABD1QHD6_9LAMI</name>
<dbReference type="PANTHER" id="PTHR46655">
    <property type="entry name" value="HISTONE-LYSINE N-METHYLTRANSFERASE ATXR3"/>
    <property type="match status" value="1"/>
</dbReference>
<accession>A0ABD1QHD6</accession>
<dbReference type="EMBL" id="JBFOLJ010000015">
    <property type="protein sequence ID" value="KAL2474206.1"/>
    <property type="molecule type" value="Genomic_DNA"/>
</dbReference>
<dbReference type="PANTHER" id="PTHR46655:SF1">
    <property type="entry name" value="HISTONE-LYSINE N-METHYLTRANSFERASE ATXR3"/>
    <property type="match status" value="1"/>
</dbReference>
<evidence type="ECO:0000313" key="4">
    <source>
        <dbReference type="Proteomes" id="UP001604277"/>
    </source>
</evidence>